<name>A0A093W245_TALMA</name>
<sequence length="21" mass="2286">MSAWCLGSSIRIPVPVPVFLL</sequence>
<reference evidence="1" key="1">
    <citation type="journal article" date="2014" name="PLoS Genet.">
        <title>Signature Gene Expression Reveals Novel Clues to the Molecular Mechanisms of Dimorphic Transition in Penicillium marneffei.</title>
        <authorList>
            <person name="Yang E."/>
            <person name="Wang G."/>
            <person name="Cai J."/>
            <person name="Woo P.C."/>
            <person name="Lau S.K."/>
            <person name="Yuen K.-Y."/>
            <person name="Chow W.-N."/>
            <person name="Lin X."/>
        </authorList>
    </citation>
    <scope>NUCLEOTIDE SEQUENCE [LARGE SCALE GENOMIC DNA]</scope>
    <source>
        <strain evidence="1">PM1</strain>
    </source>
</reference>
<evidence type="ECO:0000313" key="1">
    <source>
        <dbReference type="EMBL" id="KFX52931.1"/>
    </source>
</evidence>
<gene>
    <name evidence="1" type="ORF">GQ26_0023160</name>
</gene>
<dbReference type="AlphaFoldDB" id="A0A093W245"/>
<accession>A0A093W245</accession>
<proteinExistence type="predicted"/>
<organism evidence="1">
    <name type="scientific">Talaromyces marneffei PM1</name>
    <dbReference type="NCBI Taxonomy" id="1077442"/>
    <lineage>
        <taxon>Eukaryota</taxon>
        <taxon>Fungi</taxon>
        <taxon>Dikarya</taxon>
        <taxon>Ascomycota</taxon>
        <taxon>Pezizomycotina</taxon>
        <taxon>Eurotiomycetes</taxon>
        <taxon>Eurotiomycetidae</taxon>
        <taxon>Eurotiales</taxon>
        <taxon>Trichocomaceae</taxon>
        <taxon>Talaromyces</taxon>
        <taxon>Talaromyces sect. Talaromyces</taxon>
    </lineage>
</organism>
<protein>
    <submittedName>
        <fullName evidence="1">Uncharacterized protein</fullName>
    </submittedName>
</protein>
<dbReference type="EMBL" id="JPOX01000002">
    <property type="protein sequence ID" value="KFX52931.1"/>
    <property type="molecule type" value="Genomic_DNA"/>
</dbReference>
<comment type="caution">
    <text evidence="1">The sequence shown here is derived from an EMBL/GenBank/DDBJ whole genome shotgun (WGS) entry which is preliminary data.</text>
</comment>
<dbReference type="HOGENOM" id="CLU_3426936_0_0_1"/>